<proteinExistence type="predicted"/>
<reference evidence="1 2" key="1">
    <citation type="journal article" date="2011" name="Science">
        <title>The ecoresponsive genome of Daphnia pulex.</title>
        <authorList>
            <person name="Colbourne J.K."/>
            <person name="Pfrender M.E."/>
            <person name="Gilbert D."/>
            <person name="Thomas W.K."/>
            <person name="Tucker A."/>
            <person name="Oakley T.H."/>
            <person name="Tokishita S."/>
            <person name="Aerts A."/>
            <person name="Arnold G.J."/>
            <person name="Basu M.K."/>
            <person name="Bauer D.J."/>
            <person name="Caceres C.E."/>
            <person name="Carmel L."/>
            <person name="Casola C."/>
            <person name="Choi J.H."/>
            <person name="Detter J.C."/>
            <person name="Dong Q."/>
            <person name="Dusheyko S."/>
            <person name="Eads B.D."/>
            <person name="Frohlich T."/>
            <person name="Geiler-Samerotte K.A."/>
            <person name="Gerlach D."/>
            <person name="Hatcher P."/>
            <person name="Jogdeo S."/>
            <person name="Krijgsveld J."/>
            <person name="Kriventseva E.V."/>
            <person name="Kultz D."/>
            <person name="Laforsch C."/>
            <person name="Lindquist E."/>
            <person name="Lopez J."/>
            <person name="Manak J.R."/>
            <person name="Muller J."/>
            <person name="Pangilinan J."/>
            <person name="Patwardhan R.P."/>
            <person name="Pitluck S."/>
            <person name="Pritham E.J."/>
            <person name="Rechtsteiner A."/>
            <person name="Rho M."/>
            <person name="Rogozin I.B."/>
            <person name="Sakarya O."/>
            <person name="Salamov A."/>
            <person name="Schaack S."/>
            <person name="Shapiro H."/>
            <person name="Shiga Y."/>
            <person name="Skalitzky C."/>
            <person name="Smith Z."/>
            <person name="Souvorov A."/>
            <person name="Sung W."/>
            <person name="Tang Z."/>
            <person name="Tsuchiya D."/>
            <person name="Tu H."/>
            <person name="Vos H."/>
            <person name="Wang M."/>
            <person name="Wolf Y.I."/>
            <person name="Yamagata H."/>
            <person name="Yamada T."/>
            <person name="Ye Y."/>
            <person name="Shaw J.R."/>
            <person name="Andrews J."/>
            <person name="Crease T.J."/>
            <person name="Tang H."/>
            <person name="Lucas S.M."/>
            <person name="Robertson H.M."/>
            <person name="Bork P."/>
            <person name="Koonin E.V."/>
            <person name="Zdobnov E.M."/>
            <person name="Grigoriev I.V."/>
            <person name="Lynch M."/>
            <person name="Boore J.L."/>
        </authorList>
    </citation>
    <scope>NUCLEOTIDE SEQUENCE [LARGE SCALE GENOMIC DNA]</scope>
</reference>
<dbReference type="OrthoDB" id="6377885at2759"/>
<dbReference type="EMBL" id="GL732633">
    <property type="protein sequence ID" value="EFX69658.1"/>
    <property type="molecule type" value="Genomic_DNA"/>
</dbReference>
<dbReference type="InParanoid" id="E9HF32"/>
<evidence type="ECO:0000313" key="2">
    <source>
        <dbReference type="Proteomes" id="UP000000305"/>
    </source>
</evidence>
<evidence type="ECO:0000313" key="1">
    <source>
        <dbReference type="EMBL" id="EFX69658.1"/>
    </source>
</evidence>
<name>E9HF32_DAPPU</name>
<accession>E9HF32</accession>
<dbReference type="KEGG" id="dpx:DAPPUDRAFT_300862"/>
<keyword evidence="2" id="KW-1185">Reference proteome</keyword>
<dbReference type="AlphaFoldDB" id="E9HF32"/>
<dbReference type="Proteomes" id="UP000000305">
    <property type="component" value="Unassembled WGS sequence"/>
</dbReference>
<sequence>MNAPSPRLEAKCIEQQQHHSSLTRHSTRFKMKLVLMALVLVSLALLSPIRADEKMNKDSTADDFAAGMEGLNVDETKYRPVYILPRPFPVYGGYGGYGGHGGYGGYGGGYGGYGGGFGGYGYGHRPFYG</sequence>
<dbReference type="HOGENOM" id="CLU_1950920_0_0_1"/>
<protein>
    <submittedName>
        <fullName evidence="1">Uncharacterized protein</fullName>
    </submittedName>
</protein>
<gene>
    <name evidence="1" type="ORF">DAPPUDRAFT_300862</name>
</gene>
<organism evidence="1 2">
    <name type="scientific">Daphnia pulex</name>
    <name type="common">Water flea</name>
    <dbReference type="NCBI Taxonomy" id="6669"/>
    <lineage>
        <taxon>Eukaryota</taxon>
        <taxon>Metazoa</taxon>
        <taxon>Ecdysozoa</taxon>
        <taxon>Arthropoda</taxon>
        <taxon>Crustacea</taxon>
        <taxon>Branchiopoda</taxon>
        <taxon>Diplostraca</taxon>
        <taxon>Cladocera</taxon>
        <taxon>Anomopoda</taxon>
        <taxon>Daphniidae</taxon>
        <taxon>Daphnia</taxon>
    </lineage>
</organism>